<dbReference type="Gene3D" id="3.40.350.10">
    <property type="entry name" value="Creatinase/prolidase N-terminal domain"/>
    <property type="match status" value="1"/>
</dbReference>
<dbReference type="EMBL" id="KZ303843">
    <property type="protein sequence ID" value="PHZ16402.1"/>
    <property type="molecule type" value="Genomic_DNA"/>
</dbReference>
<dbReference type="InterPro" id="IPR007865">
    <property type="entry name" value="Aminopep_P_N"/>
</dbReference>
<proteinExistence type="predicted"/>
<dbReference type="CDD" id="cd01087">
    <property type="entry name" value="Prolidase"/>
    <property type="match status" value="1"/>
</dbReference>
<dbReference type="GeneID" id="35441355"/>
<dbReference type="STRING" id="1340429.A0A2G4T5W6"/>
<dbReference type="Gene3D" id="3.90.230.10">
    <property type="entry name" value="Creatinase/methionine aminopeptidase superfamily"/>
    <property type="match status" value="1"/>
</dbReference>
<dbReference type="InterPro" id="IPR036005">
    <property type="entry name" value="Creatinase/aminopeptidase-like"/>
</dbReference>
<evidence type="ECO:0000256" key="3">
    <source>
        <dbReference type="ARBA" id="ARBA00022801"/>
    </source>
</evidence>
<dbReference type="SMART" id="SM01011">
    <property type="entry name" value="AMP_N"/>
    <property type="match status" value="1"/>
</dbReference>
<dbReference type="RefSeq" id="XP_023470110.1">
    <property type="nucleotide sequence ID" value="XM_023610365.1"/>
</dbReference>
<dbReference type="Pfam" id="PF05195">
    <property type="entry name" value="AMP_N"/>
    <property type="match status" value="1"/>
</dbReference>
<feature type="domain" description="Aminopeptidase P N-terminal" evidence="5">
    <location>
        <begin position="10"/>
        <end position="140"/>
    </location>
</feature>
<dbReference type="GO" id="GO:0070006">
    <property type="term" value="F:metalloaminopeptidase activity"/>
    <property type="evidence" value="ECO:0007669"/>
    <property type="project" value="InterPro"/>
</dbReference>
<evidence type="ECO:0000313" key="6">
    <source>
        <dbReference type="EMBL" id="PHZ16402.1"/>
    </source>
</evidence>
<organism evidence="6 7">
    <name type="scientific">Rhizopus microsporus ATCC 52813</name>
    <dbReference type="NCBI Taxonomy" id="1340429"/>
    <lineage>
        <taxon>Eukaryota</taxon>
        <taxon>Fungi</taxon>
        <taxon>Fungi incertae sedis</taxon>
        <taxon>Mucoromycota</taxon>
        <taxon>Mucoromycotina</taxon>
        <taxon>Mucoromycetes</taxon>
        <taxon>Mucorales</taxon>
        <taxon>Mucorineae</taxon>
        <taxon>Rhizopodaceae</taxon>
        <taxon>Rhizopus</taxon>
    </lineage>
</organism>
<dbReference type="PANTHER" id="PTHR43226">
    <property type="entry name" value="XAA-PRO AMINOPEPTIDASE 3"/>
    <property type="match status" value="1"/>
</dbReference>
<sequence>MQFYPISKKIPTRLNYELVKKYLEPLKGSVIYLTGRRTQARDDTDVELDFRQESNFFYLSGVEKPGYGILILTDTDEIYLIPPTVPPVQQLWKGIPDSHDTLVRKYDVNHILIEEELSPFIHRIKPTTIYTLPSATNTFDSFQVDNFRLITAIHKARLIKSPWEISNLRYAAHISSHAHLSLMSHVAKQKGQVIYESELEARFRWICAKNGLPKQCYIPIVASGPRAAILHYTDNDKVIPTDPHDLILVDAGGERQCYGSDITRTFPVLGKFSQEAKAIYSIVLQAQKRVLASLRPGVLWNEMSHLAIRVLCEGLLNIGVLKGDLDQLIQVGAYKAFYFHGLGHSVGLDCHDVGGRDIGILTRKGKSLELMNEPLQENMVITVEPGLYFNDVSIQMWTSLPEYTKYFDLSKIDQYRPVGGVRIEDTVLITKEGHENFTIVPKEVDDIEAIMKL</sequence>
<evidence type="ECO:0000256" key="1">
    <source>
        <dbReference type="ARBA" id="ARBA00001936"/>
    </source>
</evidence>
<reference evidence="6 7" key="1">
    <citation type="journal article" date="2016" name="Proc. Natl. Acad. Sci. U.S.A.">
        <title>Lipid metabolic changes in an early divergent fungus govern the establishment of a mutualistic symbiosis with endobacteria.</title>
        <authorList>
            <person name="Lastovetsky O.A."/>
            <person name="Gaspar M.L."/>
            <person name="Mondo S.J."/>
            <person name="LaButti K.M."/>
            <person name="Sandor L."/>
            <person name="Grigoriev I.V."/>
            <person name="Henry S.A."/>
            <person name="Pawlowska T.E."/>
        </authorList>
    </citation>
    <scope>NUCLEOTIDE SEQUENCE [LARGE SCALE GENOMIC DNA]</scope>
    <source>
        <strain evidence="6 7">ATCC 52813</strain>
    </source>
</reference>
<protein>
    <submittedName>
        <fullName evidence="6">Creatinase/aminopeptidase</fullName>
    </submittedName>
</protein>
<evidence type="ECO:0000256" key="4">
    <source>
        <dbReference type="ARBA" id="ARBA00023211"/>
    </source>
</evidence>
<dbReference type="AlphaFoldDB" id="A0A2G4T5W6"/>
<accession>A0A2G4T5W6</accession>
<keyword evidence="7" id="KW-1185">Reference proteome</keyword>
<keyword evidence="6" id="KW-0031">Aminopeptidase</keyword>
<dbReference type="InterPro" id="IPR000994">
    <property type="entry name" value="Pept_M24"/>
</dbReference>
<evidence type="ECO:0000259" key="5">
    <source>
        <dbReference type="SMART" id="SM01011"/>
    </source>
</evidence>
<dbReference type="InterPro" id="IPR052433">
    <property type="entry name" value="X-Pro_dipept-like"/>
</dbReference>
<dbReference type="GO" id="GO:0006508">
    <property type="term" value="P:proteolysis"/>
    <property type="evidence" value="ECO:0007669"/>
    <property type="project" value="TreeGrafter"/>
</dbReference>
<name>A0A2G4T5W6_RHIZD</name>
<dbReference type="SUPFAM" id="SSF55920">
    <property type="entry name" value="Creatinase/aminopeptidase"/>
    <property type="match status" value="1"/>
</dbReference>
<evidence type="ECO:0000313" key="7">
    <source>
        <dbReference type="Proteomes" id="UP000242254"/>
    </source>
</evidence>
<keyword evidence="6" id="KW-0645">Protease</keyword>
<evidence type="ECO:0000256" key="2">
    <source>
        <dbReference type="ARBA" id="ARBA00022723"/>
    </source>
</evidence>
<keyword evidence="4" id="KW-0464">Manganese</keyword>
<keyword evidence="2" id="KW-0479">Metal-binding</keyword>
<dbReference type="SUPFAM" id="SSF53092">
    <property type="entry name" value="Creatinase/prolidase N-terminal domain"/>
    <property type="match status" value="1"/>
</dbReference>
<dbReference type="PANTHER" id="PTHR43226:SF1">
    <property type="entry name" value="XAA-PRO DIPEPTIDASE"/>
    <property type="match status" value="1"/>
</dbReference>
<dbReference type="GO" id="GO:0030145">
    <property type="term" value="F:manganese ion binding"/>
    <property type="evidence" value="ECO:0007669"/>
    <property type="project" value="InterPro"/>
</dbReference>
<keyword evidence="3" id="KW-0378">Hydrolase</keyword>
<dbReference type="Proteomes" id="UP000242254">
    <property type="component" value="Unassembled WGS sequence"/>
</dbReference>
<comment type="cofactor">
    <cofactor evidence="1">
        <name>Mn(2+)</name>
        <dbReference type="ChEBI" id="CHEBI:29035"/>
    </cofactor>
</comment>
<dbReference type="InterPro" id="IPR029149">
    <property type="entry name" value="Creatin/AminoP/Spt16_N"/>
</dbReference>
<gene>
    <name evidence="6" type="ORF">RHIMIDRAFT_246941</name>
</gene>
<dbReference type="Pfam" id="PF00557">
    <property type="entry name" value="Peptidase_M24"/>
    <property type="match status" value="1"/>
</dbReference>